<dbReference type="AlphaFoldDB" id="A0AAV5ARZ4"/>
<feature type="domain" description="C2H2-type" evidence="7">
    <location>
        <begin position="24"/>
        <end position="51"/>
    </location>
</feature>
<dbReference type="GO" id="GO:0008270">
    <property type="term" value="F:zinc ion binding"/>
    <property type="evidence" value="ECO:0007669"/>
    <property type="project" value="UniProtKB-KW"/>
</dbReference>
<name>A0AAV5ARZ4_9AGAM</name>
<feature type="domain" description="C2H2-type" evidence="7">
    <location>
        <begin position="52"/>
        <end position="74"/>
    </location>
</feature>
<dbReference type="EMBL" id="BPWL01000011">
    <property type="protein sequence ID" value="GJJ15919.1"/>
    <property type="molecule type" value="Genomic_DNA"/>
</dbReference>
<dbReference type="InterPro" id="IPR013087">
    <property type="entry name" value="Znf_C2H2_type"/>
</dbReference>
<keyword evidence="1" id="KW-0479">Metal-binding</keyword>
<sequence length="87" mass="9468">MPSTSNPQWPGQTEVPSRQQRNPHKCSLCGAGFSTPSALTTHFRSHTGEKLCSKPFSVASNLRRHERIHVASSAFEEANGSSSSTTR</sequence>
<dbReference type="FunFam" id="3.30.160.60:FF:000478">
    <property type="entry name" value="Zinc finger protein 133"/>
    <property type="match status" value="1"/>
</dbReference>
<dbReference type="GO" id="GO:0000981">
    <property type="term" value="F:DNA-binding transcription factor activity, RNA polymerase II-specific"/>
    <property type="evidence" value="ECO:0007669"/>
    <property type="project" value="TreeGrafter"/>
</dbReference>
<evidence type="ECO:0000256" key="6">
    <source>
        <dbReference type="SAM" id="MobiDB-lite"/>
    </source>
</evidence>
<evidence type="ECO:0000256" key="5">
    <source>
        <dbReference type="PROSITE-ProRule" id="PRU00042"/>
    </source>
</evidence>
<evidence type="ECO:0000256" key="3">
    <source>
        <dbReference type="ARBA" id="ARBA00022771"/>
    </source>
</evidence>
<keyword evidence="9" id="KW-1185">Reference proteome</keyword>
<organism evidence="8 9">
    <name type="scientific">Clathrus columnatus</name>
    <dbReference type="NCBI Taxonomy" id="1419009"/>
    <lineage>
        <taxon>Eukaryota</taxon>
        <taxon>Fungi</taxon>
        <taxon>Dikarya</taxon>
        <taxon>Basidiomycota</taxon>
        <taxon>Agaricomycotina</taxon>
        <taxon>Agaricomycetes</taxon>
        <taxon>Phallomycetidae</taxon>
        <taxon>Phallales</taxon>
        <taxon>Clathraceae</taxon>
        <taxon>Clathrus</taxon>
    </lineage>
</organism>
<dbReference type="PANTHER" id="PTHR14003:SF19">
    <property type="entry name" value="YY2 TRANSCRIPTION FACTOR"/>
    <property type="match status" value="1"/>
</dbReference>
<accession>A0AAV5ARZ4</accession>
<evidence type="ECO:0000256" key="2">
    <source>
        <dbReference type="ARBA" id="ARBA00022737"/>
    </source>
</evidence>
<feature type="region of interest" description="Disordered" evidence="6">
    <location>
        <begin position="1"/>
        <end position="23"/>
    </location>
</feature>
<keyword evidence="2" id="KW-0677">Repeat</keyword>
<dbReference type="PANTHER" id="PTHR14003">
    <property type="entry name" value="TRANSCRIPTIONAL REPRESSOR PROTEIN YY"/>
    <property type="match status" value="1"/>
</dbReference>
<dbReference type="Proteomes" id="UP001050691">
    <property type="component" value="Unassembled WGS sequence"/>
</dbReference>
<keyword evidence="4" id="KW-0862">Zinc</keyword>
<dbReference type="PROSITE" id="PS50157">
    <property type="entry name" value="ZINC_FINGER_C2H2_2"/>
    <property type="match status" value="2"/>
</dbReference>
<dbReference type="SMART" id="SM00355">
    <property type="entry name" value="ZnF_C2H2"/>
    <property type="match status" value="2"/>
</dbReference>
<dbReference type="GO" id="GO:0005667">
    <property type="term" value="C:transcription regulator complex"/>
    <property type="evidence" value="ECO:0007669"/>
    <property type="project" value="TreeGrafter"/>
</dbReference>
<dbReference type="SUPFAM" id="SSF57667">
    <property type="entry name" value="beta-beta-alpha zinc fingers"/>
    <property type="match status" value="1"/>
</dbReference>
<evidence type="ECO:0000313" key="9">
    <source>
        <dbReference type="Proteomes" id="UP001050691"/>
    </source>
</evidence>
<evidence type="ECO:0000313" key="8">
    <source>
        <dbReference type="EMBL" id="GJJ15919.1"/>
    </source>
</evidence>
<gene>
    <name evidence="8" type="ORF">Clacol_010198</name>
</gene>
<proteinExistence type="predicted"/>
<feature type="compositionally biased region" description="Polar residues" evidence="6">
    <location>
        <begin position="1"/>
        <end position="20"/>
    </location>
</feature>
<comment type="caution">
    <text evidence="8">The sequence shown here is derived from an EMBL/GenBank/DDBJ whole genome shotgun (WGS) entry which is preliminary data.</text>
</comment>
<evidence type="ECO:0000259" key="7">
    <source>
        <dbReference type="PROSITE" id="PS50157"/>
    </source>
</evidence>
<evidence type="ECO:0000256" key="4">
    <source>
        <dbReference type="ARBA" id="ARBA00022833"/>
    </source>
</evidence>
<keyword evidence="3 5" id="KW-0863">Zinc-finger</keyword>
<dbReference type="GO" id="GO:0000978">
    <property type="term" value="F:RNA polymerase II cis-regulatory region sequence-specific DNA binding"/>
    <property type="evidence" value="ECO:0007669"/>
    <property type="project" value="TreeGrafter"/>
</dbReference>
<dbReference type="GO" id="GO:0000785">
    <property type="term" value="C:chromatin"/>
    <property type="evidence" value="ECO:0007669"/>
    <property type="project" value="TreeGrafter"/>
</dbReference>
<dbReference type="Gene3D" id="3.30.160.60">
    <property type="entry name" value="Classic Zinc Finger"/>
    <property type="match status" value="2"/>
</dbReference>
<dbReference type="Pfam" id="PF00096">
    <property type="entry name" value="zf-C2H2"/>
    <property type="match status" value="2"/>
</dbReference>
<dbReference type="InterPro" id="IPR036236">
    <property type="entry name" value="Znf_C2H2_sf"/>
</dbReference>
<dbReference type="GO" id="GO:0031519">
    <property type="term" value="C:PcG protein complex"/>
    <property type="evidence" value="ECO:0007669"/>
    <property type="project" value="TreeGrafter"/>
</dbReference>
<evidence type="ECO:0000256" key="1">
    <source>
        <dbReference type="ARBA" id="ARBA00022723"/>
    </source>
</evidence>
<protein>
    <recommendedName>
        <fullName evidence="7">C2H2-type domain-containing protein</fullName>
    </recommendedName>
</protein>
<dbReference type="PROSITE" id="PS00028">
    <property type="entry name" value="ZINC_FINGER_C2H2_1"/>
    <property type="match status" value="1"/>
</dbReference>
<reference evidence="8" key="1">
    <citation type="submission" date="2021-10" db="EMBL/GenBank/DDBJ databases">
        <title>De novo Genome Assembly of Clathrus columnatus (Basidiomycota, Fungi) Using Illumina and Nanopore Sequence Data.</title>
        <authorList>
            <person name="Ogiso-Tanaka E."/>
            <person name="Itagaki H."/>
            <person name="Hosoya T."/>
            <person name="Hosaka K."/>
        </authorList>
    </citation>
    <scope>NUCLEOTIDE SEQUENCE</scope>
    <source>
        <strain evidence="8">MO-923</strain>
    </source>
</reference>